<name>A0A9P5ZT25_PLEER</name>
<organism evidence="1 2">
    <name type="scientific">Pleurotus eryngii</name>
    <name type="common">Boletus of the steppes</name>
    <dbReference type="NCBI Taxonomy" id="5323"/>
    <lineage>
        <taxon>Eukaryota</taxon>
        <taxon>Fungi</taxon>
        <taxon>Dikarya</taxon>
        <taxon>Basidiomycota</taxon>
        <taxon>Agaricomycotina</taxon>
        <taxon>Agaricomycetes</taxon>
        <taxon>Agaricomycetidae</taxon>
        <taxon>Agaricales</taxon>
        <taxon>Pleurotineae</taxon>
        <taxon>Pleurotaceae</taxon>
        <taxon>Pleurotus</taxon>
    </lineage>
</organism>
<dbReference type="EMBL" id="MU154597">
    <property type="protein sequence ID" value="KAF9492658.1"/>
    <property type="molecule type" value="Genomic_DNA"/>
</dbReference>
<accession>A0A9P5ZT25</accession>
<evidence type="ECO:0000313" key="1">
    <source>
        <dbReference type="EMBL" id="KAF9492658.1"/>
    </source>
</evidence>
<evidence type="ECO:0000313" key="2">
    <source>
        <dbReference type="Proteomes" id="UP000807025"/>
    </source>
</evidence>
<gene>
    <name evidence="1" type="ORF">BDN71DRAFT_1451114</name>
</gene>
<dbReference type="OrthoDB" id="2749112at2759"/>
<dbReference type="AlphaFoldDB" id="A0A9P5ZT25"/>
<comment type="caution">
    <text evidence="1">The sequence shown here is derived from an EMBL/GenBank/DDBJ whole genome shotgun (WGS) entry which is preliminary data.</text>
</comment>
<protein>
    <submittedName>
        <fullName evidence="1">Uncharacterized protein</fullName>
    </submittedName>
</protein>
<dbReference type="Proteomes" id="UP000807025">
    <property type="component" value="Unassembled WGS sequence"/>
</dbReference>
<reference evidence="1" key="1">
    <citation type="submission" date="2020-11" db="EMBL/GenBank/DDBJ databases">
        <authorList>
            <consortium name="DOE Joint Genome Institute"/>
            <person name="Ahrendt S."/>
            <person name="Riley R."/>
            <person name="Andreopoulos W."/>
            <person name="Labutti K."/>
            <person name="Pangilinan J."/>
            <person name="Ruiz-Duenas F.J."/>
            <person name="Barrasa J.M."/>
            <person name="Sanchez-Garcia M."/>
            <person name="Camarero S."/>
            <person name="Miyauchi S."/>
            <person name="Serrano A."/>
            <person name="Linde D."/>
            <person name="Babiker R."/>
            <person name="Drula E."/>
            <person name="Ayuso-Fernandez I."/>
            <person name="Pacheco R."/>
            <person name="Padilla G."/>
            <person name="Ferreira P."/>
            <person name="Barriuso J."/>
            <person name="Kellner H."/>
            <person name="Castanera R."/>
            <person name="Alfaro M."/>
            <person name="Ramirez L."/>
            <person name="Pisabarro A.G."/>
            <person name="Kuo A."/>
            <person name="Tritt A."/>
            <person name="Lipzen A."/>
            <person name="He G."/>
            <person name="Yan M."/>
            <person name="Ng V."/>
            <person name="Cullen D."/>
            <person name="Martin F."/>
            <person name="Rosso M.-N."/>
            <person name="Henrissat B."/>
            <person name="Hibbett D."/>
            <person name="Martinez A.T."/>
            <person name="Grigoriev I.V."/>
        </authorList>
    </citation>
    <scope>NUCLEOTIDE SEQUENCE</scope>
    <source>
        <strain evidence="1">ATCC 90797</strain>
    </source>
</reference>
<proteinExistence type="predicted"/>
<keyword evidence="2" id="KW-1185">Reference proteome</keyword>
<sequence>MSNYPYRHSTYYTRNDELISELPPMNTQEDLLQERVALRQSRLETYHPVYWADDGPRRTLSLALLRLKERISRGLRKLKLKLRKR</sequence>